<comment type="subcellular location">
    <subcellularLocation>
        <location evidence="1">Cytoplasm</location>
    </subcellularLocation>
</comment>
<dbReference type="PANTHER" id="PTHR48098:SF3">
    <property type="entry name" value="IRON(III) ENTEROBACTIN ESTERASE"/>
    <property type="match status" value="1"/>
</dbReference>
<dbReference type="GO" id="GO:0005506">
    <property type="term" value="F:iron ion binding"/>
    <property type="evidence" value="ECO:0007669"/>
    <property type="project" value="InterPro"/>
</dbReference>
<dbReference type="InterPro" id="IPR050583">
    <property type="entry name" value="Mycobacterial_A85_antigen"/>
</dbReference>
<dbReference type="SUPFAM" id="SSF53474">
    <property type="entry name" value="alpha/beta-Hydrolases"/>
    <property type="match status" value="1"/>
</dbReference>
<dbReference type="SUPFAM" id="SSF81296">
    <property type="entry name" value="E set domains"/>
    <property type="match status" value="1"/>
</dbReference>
<dbReference type="InterPro" id="IPR014756">
    <property type="entry name" value="Ig_E-set"/>
</dbReference>
<dbReference type="EMBL" id="AJSX01000004">
    <property type="protein sequence ID" value="EIJ71793.1"/>
    <property type="molecule type" value="Genomic_DNA"/>
</dbReference>
<keyword evidence="3" id="KW-0378">Hydrolase</keyword>
<dbReference type="Pfam" id="PF00756">
    <property type="entry name" value="Esterase"/>
    <property type="match status" value="1"/>
</dbReference>
<dbReference type="PATRIC" id="fig|1095749.3.peg.74"/>
<dbReference type="GO" id="GO:0008849">
    <property type="term" value="F:enterochelin esterase activity"/>
    <property type="evidence" value="ECO:0007669"/>
    <property type="project" value="InterPro"/>
</dbReference>
<dbReference type="Proteomes" id="UP000006457">
    <property type="component" value="Unassembled WGS sequence"/>
</dbReference>
<dbReference type="Pfam" id="PF11806">
    <property type="entry name" value="Enterochelin_N"/>
    <property type="match status" value="1"/>
</dbReference>
<dbReference type="Gene3D" id="2.60.40.10">
    <property type="entry name" value="Immunoglobulins"/>
    <property type="match status" value="1"/>
</dbReference>
<evidence type="ECO:0000259" key="5">
    <source>
        <dbReference type="Pfam" id="PF11806"/>
    </source>
</evidence>
<comment type="similarity">
    <text evidence="4">Belongs to the Fes family.</text>
</comment>
<dbReference type="GO" id="GO:0006826">
    <property type="term" value="P:iron ion transport"/>
    <property type="evidence" value="ECO:0007669"/>
    <property type="project" value="InterPro"/>
</dbReference>
<proteinExistence type="inferred from homology"/>
<keyword evidence="2" id="KW-0963">Cytoplasm</keyword>
<dbReference type="AlphaFoldDB" id="I3DJA0"/>
<keyword evidence="7" id="KW-1185">Reference proteome</keyword>
<feature type="domain" description="Enterochelin esterase N-terminal" evidence="5">
    <location>
        <begin position="146"/>
        <end position="256"/>
    </location>
</feature>
<dbReference type="PANTHER" id="PTHR48098">
    <property type="entry name" value="ENTEROCHELIN ESTERASE-RELATED"/>
    <property type="match status" value="1"/>
</dbReference>
<dbReference type="GO" id="GO:0005737">
    <property type="term" value="C:cytoplasm"/>
    <property type="evidence" value="ECO:0007669"/>
    <property type="project" value="UniProtKB-SubCell"/>
</dbReference>
<gene>
    <name evidence="6" type="ORF">HMPREF1052_1054</name>
</gene>
<evidence type="ECO:0000256" key="4">
    <source>
        <dbReference type="ARBA" id="ARBA00024201"/>
    </source>
</evidence>
<evidence type="ECO:0000256" key="2">
    <source>
        <dbReference type="ARBA" id="ARBA00022490"/>
    </source>
</evidence>
<dbReference type="InterPro" id="IPR000801">
    <property type="entry name" value="Esterase-like"/>
</dbReference>
<protein>
    <submittedName>
        <fullName evidence="6">PF11806 domain protein</fullName>
    </submittedName>
</protein>
<dbReference type="InterPro" id="IPR021764">
    <property type="entry name" value="Enterochelin_esterase_N"/>
</dbReference>
<evidence type="ECO:0000313" key="6">
    <source>
        <dbReference type="EMBL" id="EIJ71793.1"/>
    </source>
</evidence>
<dbReference type="InterPro" id="IPR013783">
    <property type="entry name" value="Ig-like_fold"/>
</dbReference>
<dbReference type="Gene3D" id="3.40.50.1820">
    <property type="entry name" value="alpha/beta hydrolase"/>
    <property type="match status" value="1"/>
</dbReference>
<evidence type="ECO:0000256" key="1">
    <source>
        <dbReference type="ARBA" id="ARBA00004496"/>
    </source>
</evidence>
<dbReference type="InterPro" id="IPR029058">
    <property type="entry name" value="AB_hydrolase_fold"/>
</dbReference>
<evidence type="ECO:0000256" key="3">
    <source>
        <dbReference type="ARBA" id="ARBA00022801"/>
    </source>
</evidence>
<comment type="caution">
    <text evidence="6">The sequence shown here is derived from an EMBL/GenBank/DDBJ whole genome shotgun (WGS) entry which is preliminary data.</text>
</comment>
<organism evidence="6 7">
    <name type="scientific">Pasteurella bettyae CCUG 2042</name>
    <dbReference type="NCBI Taxonomy" id="1095749"/>
    <lineage>
        <taxon>Bacteria</taxon>
        <taxon>Pseudomonadati</taxon>
        <taxon>Pseudomonadota</taxon>
        <taxon>Gammaproteobacteria</taxon>
        <taxon>Pasteurellales</taxon>
        <taxon>Pasteurellaceae</taxon>
        <taxon>Pasteurella</taxon>
    </lineage>
</organism>
<evidence type="ECO:0000313" key="7">
    <source>
        <dbReference type="Proteomes" id="UP000006457"/>
    </source>
</evidence>
<accession>I3DJA0</accession>
<sequence length="505" mass="57427">MLYANNLTIELKQNDFVQGKLTQLAEQPLSLFIIFPDQSTRLLAQNVFGEQDFMFKSEQSGTATFSVLSNEQNVADQDFKLVIEKHIPVSQQIAKPKTIENALLSELSQQIAKIPEKQTALLEDFWQKVKQIGTPLIEPLNEQQSRVTFLWRGAKQNVRIWGGVSTEHDFMEHLGNTDLWYKSYIVPNDTLVEYRFAPDVPTLPVDEYTQRRALLSTAQADPLNKTPYFEKIEQNIHNTDQFNYYSILKLPNAPTQYYLIEEQHSAKGTMQEWVFNSSKLGNKRRLFVYLPQNFKVENHYPILYFFDGVEYTARVPTKTILDNMIAQGIIPPTIAVFIENPSNESRQIELSANPTFTEVLAEELVPFVEKTIRVKAKERIVGGSSYGGLAAAYTVLNYSNVFNKALILSGSFWWHPKGTPSAQSHYIAHEFVTKEKLPLCFFISAGFYESGKSTILETSRHLKDVLLAKGYPVTYLEQSTAHGYLAWQGSISEGLKALLGQDACH</sequence>
<reference evidence="6 7" key="1">
    <citation type="submission" date="2012-03" db="EMBL/GenBank/DDBJ databases">
        <authorList>
            <person name="Harkins D.M."/>
            <person name="Madupu R."/>
            <person name="Durkin A.S."/>
            <person name="Torralba M."/>
            <person name="Methe B."/>
            <person name="Sutton G.G."/>
            <person name="Nelson K.E."/>
        </authorList>
    </citation>
    <scope>NUCLEOTIDE SEQUENCE [LARGE SCALE GENOMIC DNA]</scope>
    <source>
        <strain evidence="6 7">CCUG 2042</strain>
    </source>
</reference>
<name>I3DJA0_9PAST</name>
<dbReference type="eggNOG" id="COG2382">
    <property type="taxonomic scope" value="Bacteria"/>
</dbReference>